<feature type="region of interest" description="Disordered" evidence="2">
    <location>
        <begin position="1"/>
        <end position="22"/>
    </location>
</feature>
<comment type="caution">
    <text evidence="4">The sequence shown here is derived from an EMBL/GenBank/DDBJ whole genome shotgun (WGS) entry which is preliminary data.</text>
</comment>
<dbReference type="SUPFAM" id="SSF48371">
    <property type="entry name" value="ARM repeat"/>
    <property type="match status" value="1"/>
</dbReference>
<dbReference type="GO" id="GO:0005524">
    <property type="term" value="F:ATP binding"/>
    <property type="evidence" value="ECO:0007669"/>
    <property type="project" value="InterPro"/>
</dbReference>
<dbReference type="PROSITE" id="PS50011">
    <property type="entry name" value="PROTEIN_KINASE_DOM"/>
    <property type="match status" value="1"/>
</dbReference>
<dbReference type="SUPFAM" id="SSF56112">
    <property type="entry name" value="Protein kinase-like (PK-like)"/>
    <property type="match status" value="1"/>
</dbReference>
<reference evidence="4 5" key="1">
    <citation type="submission" date="2017-06" db="EMBL/GenBank/DDBJ databases">
        <title>A platform for efficient transgenesis in Macrostomum lignano, a flatworm model organism for stem cell research.</title>
        <authorList>
            <person name="Berezikov E."/>
        </authorList>
    </citation>
    <scope>NUCLEOTIDE SEQUENCE [LARGE SCALE GENOMIC DNA]</scope>
    <source>
        <strain evidence="4">DV1</strain>
        <tissue evidence="4">Whole organism</tissue>
    </source>
</reference>
<dbReference type="InterPro" id="IPR000719">
    <property type="entry name" value="Prot_kinase_dom"/>
</dbReference>
<keyword evidence="5" id="KW-1185">Reference proteome</keyword>
<feature type="compositionally biased region" description="Gly residues" evidence="2">
    <location>
        <begin position="9"/>
        <end position="21"/>
    </location>
</feature>
<dbReference type="Pfam" id="PF00069">
    <property type="entry name" value="Pkinase"/>
    <property type="match status" value="1"/>
</dbReference>
<dbReference type="PANTHER" id="PTHR12984:SF16">
    <property type="entry name" value="BLACK MATCH, ISOFORM H"/>
    <property type="match status" value="1"/>
</dbReference>
<name>A0A267ELE3_9PLAT</name>
<dbReference type="InterPro" id="IPR011989">
    <property type="entry name" value="ARM-like"/>
</dbReference>
<evidence type="ECO:0000256" key="2">
    <source>
        <dbReference type="SAM" id="MobiDB-lite"/>
    </source>
</evidence>
<dbReference type="Gene3D" id="1.10.510.10">
    <property type="entry name" value="Transferase(Phosphotransferase) domain 1"/>
    <property type="match status" value="1"/>
</dbReference>
<feature type="domain" description="Protein kinase" evidence="3">
    <location>
        <begin position="30"/>
        <end position="320"/>
    </location>
</feature>
<dbReference type="InterPro" id="IPR016024">
    <property type="entry name" value="ARM-type_fold"/>
</dbReference>
<dbReference type="Gene3D" id="3.30.200.20">
    <property type="entry name" value="Phosphorylase Kinase, domain 1"/>
    <property type="match status" value="1"/>
</dbReference>
<organism evidence="4 5">
    <name type="scientific">Macrostomum lignano</name>
    <dbReference type="NCBI Taxonomy" id="282301"/>
    <lineage>
        <taxon>Eukaryota</taxon>
        <taxon>Metazoa</taxon>
        <taxon>Spiralia</taxon>
        <taxon>Lophotrochozoa</taxon>
        <taxon>Platyhelminthes</taxon>
        <taxon>Rhabditophora</taxon>
        <taxon>Macrostomorpha</taxon>
        <taxon>Macrostomida</taxon>
        <taxon>Macrostomidae</taxon>
        <taxon>Macrostomum</taxon>
    </lineage>
</organism>
<dbReference type="PANTHER" id="PTHR12984">
    <property type="entry name" value="SCY1-RELATED S/T PROTEIN KINASE-LIKE"/>
    <property type="match status" value="1"/>
</dbReference>
<dbReference type="OrthoDB" id="79687at2759"/>
<evidence type="ECO:0000256" key="1">
    <source>
        <dbReference type="ARBA" id="ARBA00038349"/>
    </source>
</evidence>
<feature type="region of interest" description="Disordered" evidence="2">
    <location>
        <begin position="784"/>
        <end position="808"/>
    </location>
</feature>
<feature type="compositionally biased region" description="Polar residues" evidence="2">
    <location>
        <begin position="685"/>
        <end position="698"/>
    </location>
</feature>
<accession>A0A267ELE3</accession>
<evidence type="ECO:0000313" key="4">
    <source>
        <dbReference type="EMBL" id="PAA62266.1"/>
    </source>
</evidence>
<feature type="compositionally biased region" description="Polar residues" evidence="2">
    <location>
        <begin position="785"/>
        <end position="800"/>
    </location>
</feature>
<dbReference type="AlphaFoldDB" id="A0A267ELE3"/>
<sequence length="835" mass="91708">MRSSSGDSGASGGGSSGGGSAGSNPICKLFQLRRQTGSAGQEQLWKVIDAVRHDDGKECSIFIFDKKIAEKLHKPKRKETVSEVLRREIRYLERFKHPKLLQIWHPVEECNENLAFATEPVWGSLANFLGNHERIAQPVPSELKEGFTDLEIKHGIHQVNEALKYLHSTQKVIHGNLNLGSVLITKRGCWKLSGLGFVEKSSSSHDSFNFTQWTPKLPKMAQPDLDFMAPDLQIHGKATQACDIFSLGLVIHAVFNGGVSLLDARRSCQQYHRRVEELPVNLPKALTQLPCELSDLLEKMLDRDPKHRPSAQLLSMNKYFQDPLLLALEGLTTCEAKTMEQKKEFFGLLMQTMMREQFPKSILFKRVCPLIAENLQVAADLTPYVLPCLLRAAMQSGPEEFRLHLREPLLAVLRRPKTAQTSVVLVEHTDVLVEKLDDEEIRGDLLPLVFSTLESSSATGQEAALNSFSVLQDHIDNATLRKLILPKAKSVFQRSSSLMMRMNALACLEQLMDRLDKMTILEDLLPFLLDISFSDPDIYMAVINIYKRMLTDKKFGLTYNVIATKVLPHLIPYTVNPNLRRDDFRCVMETLNAMWSRLETGRAAQMKLEDADGNDSMDENLMRPPLITMQQPSIESNLNLCAGADNSAGRRRSSVSFQSAAARLTGGGSSGSGEAASAAGAASATPTVTIGDSSTRGLDQQRRMSKTGSNPGFNLRASPRKGSATDLLVGSGGSGASGAEEANRSFTLSIPSVQQRRHSLTNQMGSGIQQMVGGGPNTEIPFVTPNGSKTGSRRPSTQGAPTDRLGIAPNNARRSSFNALSDTVMNLFAGANKPG</sequence>
<evidence type="ECO:0000313" key="5">
    <source>
        <dbReference type="Proteomes" id="UP000215902"/>
    </source>
</evidence>
<dbReference type="EMBL" id="NIVC01001956">
    <property type="protein sequence ID" value="PAA62266.1"/>
    <property type="molecule type" value="Genomic_DNA"/>
</dbReference>
<dbReference type="STRING" id="282301.A0A267ELE3"/>
<dbReference type="InterPro" id="IPR051177">
    <property type="entry name" value="CIK-Related_Protein"/>
</dbReference>
<dbReference type="CDD" id="cd14011">
    <property type="entry name" value="PK_SCY1_like"/>
    <property type="match status" value="1"/>
</dbReference>
<dbReference type="Gene3D" id="1.25.10.10">
    <property type="entry name" value="Leucine-rich Repeat Variant"/>
    <property type="match status" value="1"/>
</dbReference>
<dbReference type="GO" id="GO:0004672">
    <property type="term" value="F:protein kinase activity"/>
    <property type="evidence" value="ECO:0007669"/>
    <property type="project" value="InterPro"/>
</dbReference>
<feature type="region of interest" description="Disordered" evidence="2">
    <location>
        <begin position="663"/>
        <end position="742"/>
    </location>
</feature>
<feature type="compositionally biased region" description="Low complexity" evidence="2">
    <location>
        <begin position="672"/>
        <end position="684"/>
    </location>
</feature>
<dbReference type="InterPro" id="IPR011009">
    <property type="entry name" value="Kinase-like_dom_sf"/>
</dbReference>
<evidence type="ECO:0000259" key="3">
    <source>
        <dbReference type="PROSITE" id="PS50011"/>
    </source>
</evidence>
<dbReference type="Proteomes" id="UP000215902">
    <property type="component" value="Unassembled WGS sequence"/>
</dbReference>
<proteinExistence type="inferred from homology"/>
<protein>
    <recommendedName>
        <fullName evidence="3">Protein kinase domain-containing protein</fullName>
    </recommendedName>
</protein>
<gene>
    <name evidence="4" type="ORF">BOX15_Mlig022417g1</name>
</gene>
<comment type="similarity">
    <text evidence="1">Belongs to the protein kinase superfamily.</text>
</comment>